<evidence type="ECO:0000313" key="1">
    <source>
        <dbReference type="EnsemblMetazoa" id="CLYHEMP015928.1"/>
    </source>
</evidence>
<keyword evidence="2" id="KW-1185">Reference proteome</keyword>
<proteinExistence type="predicted"/>
<dbReference type="InterPro" id="IPR005049">
    <property type="entry name" value="STL-like"/>
</dbReference>
<dbReference type="EnsemblMetazoa" id="CLYHEMT015928.1">
    <property type="protein sequence ID" value="CLYHEMP015928.1"/>
    <property type="gene ID" value="CLYHEMG015928"/>
</dbReference>
<dbReference type="RefSeq" id="XP_066917332.1">
    <property type="nucleotide sequence ID" value="XM_067061231.1"/>
</dbReference>
<dbReference type="PANTHER" id="PTHR31362">
    <property type="entry name" value="GLYCOSYLTRANSFERASE STELLO1-RELATED"/>
    <property type="match status" value="1"/>
</dbReference>
<name>A0A7M5X0A3_9CNID</name>
<organism evidence="1 2">
    <name type="scientific">Clytia hemisphaerica</name>
    <dbReference type="NCBI Taxonomy" id="252671"/>
    <lineage>
        <taxon>Eukaryota</taxon>
        <taxon>Metazoa</taxon>
        <taxon>Cnidaria</taxon>
        <taxon>Hydrozoa</taxon>
        <taxon>Hydroidolina</taxon>
        <taxon>Leptothecata</taxon>
        <taxon>Obeliida</taxon>
        <taxon>Clytiidae</taxon>
        <taxon>Clytia</taxon>
    </lineage>
</organism>
<dbReference type="OrthoDB" id="5945766at2759"/>
<dbReference type="PANTHER" id="PTHR31362:SF0">
    <property type="entry name" value="EXOSTOSIN DOMAIN-CONTAINING PROTEIN-RELATED"/>
    <property type="match status" value="1"/>
</dbReference>
<accession>A0A7M5X0A3</accession>
<reference evidence="1" key="1">
    <citation type="submission" date="2021-01" db="UniProtKB">
        <authorList>
            <consortium name="EnsemblMetazoa"/>
        </authorList>
    </citation>
    <scope>IDENTIFICATION</scope>
</reference>
<dbReference type="AlphaFoldDB" id="A0A7M5X0A3"/>
<protein>
    <submittedName>
        <fullName evidence="1">Uncharacterized protein</fullName>
    </submittedName>
</protein>
<dbReference type="Proteomes" id="UP000594262">
    <property type="component" value="Unplaced"/>
</dbReference>
<sequence>MKKISMLQNSFLVILIICLTIVIKEYYLPSFIWTNQQHPLLKIIHRSPLYPNKLCLSGYYKNILLLVNFNHPFYDNIPMIRSLYERAFPNMVFYGTKKSRKFNVHKIESHKGYFSYIALADAMEKYTNFTGYLLINDDLLIHPWSLLKLDQNKIWEGPKWPIAVANLSAFDHWYWWNSRWGLKKCLLARQLAMTKYSNLISTLHDPENTTDQRLDCYRGRADIFYVPKHKWKTFSKLSKIFHENNVFLEIAVPTILRMISTSSEREFLDGIYLPGRVNSSVIRDTRYLWSHYQDDLHFIHPVKLRYGDEGTSLNRFVLDTFVKPKFDSILNCTRN</sequence>
<dbReference type="GeneID" id="136804627"/>
<evidence type="ECO:0000313" key="2">
    <source>
        <dbReference type="Proteomes" id="UP000594262"/>
    </source>
</evidence>